<organism evidence="1">
    <name type="scientific">Klebsiella pneumoniae subsp. pneumoniae</name>
    <dbReference type="NCBI Taxonomy" id="72407"/>
    <lineage>
        <taxon>Bacteria</taxon>
        <taxon>Pseudomonadati</taxon>
        <taxon>Pseudomonadota</taxon>
        <taxon>Gammaproteobacteria</taxon>
        <taxon>Enterobacterales</taxon>
        <taxon>Enterobacteriaceae</taxon>
        <taxon>Klebsiella/Raoultella group</taxon>
        <taxon>Klebsiella</taxon>
        <taxon>Klebsiella pneumoniae complex</taxon>
    </lineage>
</organism>
<dbReference type="PANTHER" id="PTHR33055">
    <property type="entry name" value="TRANSPOSASE FOR INSERTION SEQUENCE ELEMENT IS1111A"/>
    <property type="match status" value="1"/>
</dbReference>
<proteinExistence type="predicted"/>
<dbReference type="PANTHER" id="PTHR33055:SF3">
    <property type="entry name" value="PUTATIVE TRANSPOSASE FOR IS117-RELATED"/>
    <property type="match status" value="1"/>
</dbReference>
<sequence length="133" mass="15142">MENIALIGIDLGKNSFHIHCQDHRGKAVYRKKFTRPKLIEFLATCPATTIAMEACGGSHFMARKLEELGHFPKLISPQFVRPFVKSNKMTSLMLKLSVKQHHVHLCVSCSPEPNLSRQCELCIVSVNPRFRIR</sequence>
<dbReference type="EMBL" id="MH643789">
    <property type="protein sequence ID" value="QEQ68016.1"/>
    <property type="molecule type" value="Genomic_DNA"/>
</dbReference>
<dbReference type="AlphaFoldDB" id="A0A7G3L707"/>
<reference evidence="1" key="1">
    <citation type="submission" date="2018-07" db="EMBL/GenBank/DDBJ databases">
        <title>Diversity of ST11 carbapenem-resistant hypervirulent Klebsiella pneumoniae in China.</title>
        <authorList>
            <person name="Dong N."/>
            <person name="Chen S."/>
        </authorList>
    </citation>
    <scope>NUCLEOTIDE SEQUENCE</scope>
    <source>
        <strain evidence="1">HA2</strain>
        <plasmid evidence="1">pHA2-23-KPC</plasmid>
    </source>
</reference>
<evidence type="ECO:0000313" key="1">
    <source>
        <dbReference type="EMBL" id="QEQ68016.1"/>
    </source>
</evidence>
<evidence type="ECO:0008006" key="2">
    <source>
        <dbReference type="Google" id="ProtNLM"/>
    </source>
</evidence>
<dbReference type="InterPro" id="IPR047650">
    <property type="entry name" value="Transpos_IS110"/>
</dbReference>
<accession>A0A7G3L707</accession>
<gene>
    <name evidence="1" type="ORF">ICEJAFMC_00325</name>
</gene>
<name>A0A7G3L707_KLEPN</name>
<keyword evidence="1" id="KW-0614">Plasmid</keyword>
<protein>
    <recommendedName>
        <fullName evidence="2">Transposase</fullName>
    </recommendedName>
</protein>
<geneLocation type="plasmid" evidence="1">
    <name>pHA2-23-KPC</name>
</geneLocation>